<sequence length="174" mass="19165">MILSEKLTGLADEVRDVSSISQRLSIEDMTREVSQMSSLNNFFLTKLPVMNDGKGHLSTSHGAAQRFNNQGGLTGELVHPDSTDIVVNALKGDVVTQSFVMKTDANFKNITFNFQTSDGNQAITAGVKRLAQNIYKLYASYTVIKDTPLKLMLFWADCKGGTYVEMSQPYASII</sequence>
<dbReference type="Proteomes" id="UP000215747">
    <property type="component" value="Unassembled WGS sequence"/>
</dbReference>
<proteinExistence type="predicted"/>
<protein>
    <submittedName>
        <fullName evidence="1">Uncharacterized protein</fullName>
    </submittedName>
</protein>
<evidence type="ECO:0000313" key="1">
    <source>
        <dbReference type="EMBL" id="OYS70479.1"/>
    </source>
</evidence>
<gene>
    <name evidence="1" type="ORF">CBF96_01935</name>
</gene>
<evidence type="ECO:0000313" key="2">
    <source>
        <dbReference type="Proteomes" id="UP000215747"/>
    </source>
</evidence>
<dbReference type="AlphaFoldDB" id="A0A256SV72"/>
<name>A0A256SV72_LIMRT</name>
<comment type="caution">
    <text evidence="1">The sequence shown here is derived from an EMBL/GenBank/DDBJ whole genome shotgun (WGS) entry which is preliminary data.</text>
</comment>
<reference evidence="2" key="1">
    <citation type="submission" date="2017-05" db="EMBL/GenBank/DDBJ databases">
        <authorList>
            <person name="Lin X.B."/>
            <person name="Stothard P."/>
            <person name="Tasseva G."/>
            <person name="Walter J."/>
        </authorList>
    </citation>
    <scope>NUCLEOTIDE SEQUENCE [LARGE SCALE GENOMIC DNA]</scope>
    <source>
        <strain evidence="2">114h</strain>
    </source>
</reference>
<accession>A0A256SV72</accession>
<dbReference type="EMBL" id="NGPL01000015">
    <property type="protein sequence ID" value="OYS70479.1"/>
    <property type="molecule type" value="Genomic_DNA"/>
</dbReference>
<organism evidence="1 2">
    <name type="scientific">Limosilactobacillus reuteri</name>
    <name type="common">Lactobacillus reuteri</name>
    <dbReference type="NCBI Taxonomy" id="1598"/>
    <lineage>
        <taxon>Bacteria</taxon>
        <taxon>Bacillati</taxon>
        <taxon>Bacillota</taxon>
        <taxon>Bacilli</taxon>
        <taxon>Lactobacillales</taxon>
        <taxon>Lactobacillaceae</taxon>
        <taxon>Limosilactobacillus</taxon>
    </lineage>
</organism>
<dbReference type="RefSeq" id="WP_094536608.1">
    <property type="nucleotide sequence ID" value="NZ_NGPL01000015.1"/>
</dbReference>
<reference evidence="1 2" key="2">
    <citation type="submission" date="2017-09" db="EMBL/GenBank/DDBJ databases">
        <title>Tripartite evolution among Lactobacillus johnsonii, Lactobacillus taiwanensis, Lactobacillus reuteri and their rodent host.</title>
        <authorList>
            <person name="Wang T."/>
            <person name="Knowles S."/>
            <person name="Cheng C."/>
        </authorList>
    </citation>
    <scope>NUCLEOTIDE SEQUENCE [LARGE SCALE GENOMIC DNA]</scope>
    <source>
        <strain evidence="1 2">114h</strain>
    </source>
</reference>